<organism evidence="1 2">
    <name type="scientific">Gallibacterium anatis 4895</name>
    <dbReference type="NCBI Taxonomy" id="1396510"/>
    <lineage>
        <taxon>Bacteria</taxon>
        <taxon>Pseudomonadati</taxon>
        <taxon>Pseudomonadota</taxon>
        <taxon>Gammaproteobacteria</taxon>
        <taxon>Pasteurellales</taxon>
        <taxon>Pasteurellaceae</taxon>
        <taxon>Gallibacterium</taxon>
    </lineage>
</organism>
<dbReference type="Proteomes" id="UP000030554">
    <property type="component" value="Unassembled WGS sequence"/>
</dbReference>
<evidence type="ECO:0000313" key="2">
    <source>
        <dbReference type="Proteomes" id="UP000030554"/>
    </source>
</evidence>
<dbReference type="AlphaFoldDB" id="A0A0A2ZLJ5"/>
<sequence>MKFTPHKSDRYLKMHALALLPILNGLTPDEVQRLFRLIEQQYLFQHLETILPHCEQFYVDNETHNALILQWGQEFKQHHTAAEEWESQWLPISAPTNTEEAEALINLIQRKSVVKVS</sequence>
<gene>
    <name evidence="1" type="ORF">IO48_12860</name>
</gene>
<proteinExistence type="predicted"/>
<dbReference type="EMBL" id="JPJQ01000086">
    <property type="protein sequence ID" value="KGQ57948.1"/>
    <property type="molecule type" value="Genomic_DNA"/>
</dbReference>
<protein>
    <submittedName>
        <fullName evidence="1">Uncharacterized protein</fullName>
    </submittedName>
</protein>
<dbReference type="RefSeq" id="WP_039165013.1">
    <property type="nucleotide sequence ID" value="NZ_JPJQ01000086.1"/>
</dbReference>
<name>A0A0A2ZLJ5_9PAST</name>
<reference evidence="1 2" key="1">
    <citation type="submission" date="2014-07" db="EMBL/GenBank/DDBJ databases">
        <title>Chaperone-usher fimbriae in a diverse selection of Gallibacterium genomes.</title>
        <authorList>
            <person name="Kudirkiene E."/>
            <person name="Bager R.J."/>
            <person name="Johnson T.J."/>
            <person name="Bojesen A.M."/>
        </authorList>
    </citation>
    <scope>NUCLEOTIDE SEQUENCE [LARGE SCALE GENOMIC DNA]</scope>
    <source>
        <strain evidence="1 2">4895</strain>
    </source>
</reference>
<evidence type="ECO:0000313" key="1">
    <source>
        <dbReference type="EMBL" id="KGQ57948.1"/>
    </source>
</evidence>
<accession>A0A0A2ZLJ5</accession>
<comment type="caution">
    <text evidence="1">The sequence shown here is derived from an EMBL/GenBank/DDBJ whole genome shotgun (WGS) entry which is preliminary data.</text>
</comment>